<dbReference type="PRINTS" id="PR00145">
    <property type="entry name" value="ARGSUCLYASE"/>
</dbReference>
<dbReference type="Proteomes" id="UP001064971">
    <property type="component" value="Plasmid pDAETH-1"/>
</dbReference>
<accession>A0ABM8AHZ3</accession>
<dbReference type="InterPro" id="IPR020557">
    <property type="entry name" value="Fumarate_lyase_CS"/>
</dbReference>
<dbReference type="Gene3D" id="1.10.40.30">
    <property type="entry name" value="Fumarase/aspartase (C-terminal domain)"/>
    <property type="match status" value="1"/>
</dbReference>
<sequence length="449" mass="48460">MSFTPLDSTLYGPLFSCPPVSELFSDARQLGYMVEVEAALAAAQGRLGVIPAGATEAITQGAVTFQPDFLKLREGVAQDGFPIIALLAQLRAALPDEAAEFVHWGATTQDIMDTALVLTLRDALEVMEGSLRLLIERLAGRADEHRHTLMAGRTHSQQALPMTFGLKVAGWLAPLIRHLQRLRELRPRLLVVQFGGAAGTLAALGGDGLRVRAELARELRLGEPPLPWHTGRDNLAELAGWLSGVTGSLGKLGQDIILLAQSEVAEVRESGDRARGGSSTMPQKSNPIGSELLVAAARMNATLLSGVHQAMIQEHERGTHGWQLEWLNLPQMVGLTAASLERAAGLTADLFVDEARMEENIRRSGGLMMAEAITFALAGPLGRQRAKALVKEAVPVAIQERRPLVDVLRERVDAPVDWDALTERHYLGTTNDMIDAVLKSAAEHTGRTP</sequence>
<dbReference type="PROSITE" id="PS00163">
    <property type="entry name" value="FUMARATE_LYASES"/>
    <property type="match status" value="1"/>
</dbReference>
<organism evidence="3 4">
    <name type="scientific">Deinococcus aetherius</name>
    <dbReference type="NCBI Taxonomy" id="200252"/>
    <lineage>
        <taxon>Bacteria</taxon>
        <taxon>Thermotogati</taxon>
        <taxon>Deinococcota</taxon>
        <taxon>Deinococci</taxon>
        <taxon>Deinococcales</taxon>
        <taxon>Deinococcaceae</taxon>
        <taxon>Deinococcus</taxon>
    </lineage>
</organism>
<keyword evidence="4" id="KW-1185">Reference proteome</keyword>
<dbReference type="InterPro" id="IPR022761">
    <property type="entry name" value="Fumarate_lyase_N"/>
</dbReference>
<dbReference type="NCBIfam" id="TIGR02426">
    <property type="entry name" value="protocat_pcaB"/>
    <property type="match status" value="1"/>
</dbReference>
<comment type="similarity">
    <text evidence="1">Belongs to the class-II fumarase/aspartase family.</text>
</comment>
<dbReference type="SUPFAM" id="SSF48557">
    <property type="entry name" value="L-aspartase-like"/>
    <property type="match status" value="1"/>
</dbReference>
<geneLocation type="plasmid" evidence="3 4">
    <name>pDAETH-1</name>
</geneLocation>
<keyword evidence="3" id="KW-0614">Plasmid</keyword>
<gene>
    <name evidence="3" type="primary">pcaB</name>
    <name evidence="3" type="ORF">DAETH_33980</name>
</gene>
<protein>
    <submittedName>
        <fullName evidence="3">3-carboxy-cis,cis-muconate cycloisomerase</fullName>
    </submittedName>
</protein>
<dbReference type="PRINTS" id="PR00149">
    <property type="entry name" value="FUMRATELYASE"/>
</dbReference>
<evidence type="ECO:0000256" key="1">
    <source>
        <dbReference type="ARBA" id="ARBA00034772"/>
    </source>
</evidence>
<dbReference type="InterPro" id="IPR019468">
    <property type="entry name" value="AdenyloSucc_lyase_C"/>
</dbReference>
<reference evidence="3" key="1">
    <citation type="submission" date="2022-07" db="EMBL/GenBank/DDBJ databases">
        <title>Complete Genome Sequence of the Radioresistant Bacterium Deinococcus aetherius ST0316, Isolated from the Air Dust collected in Lower Stratosphere above Japan.</title>
        <authorList>
            <person name="Satoh K."/>
            <person name="Hagiwara K."/>
            <person name="Katsumata K."/>
            <person name="Kubo A."/>
            <person name="Yokobori S."/>
            <person name="Yamagishi A."/>
            <person name="Oono Y."/>
            <person name="Narumi I."/>
        </authorList>
    </citation>
    <scope>NUCLEOTIDE SEQUENCE</scope>
    <source>
        <strain evidence="3">ST0316</strain>
        <plasmid evidence="3">pDAETH-1</plasmid>
    </source>
</reference>
<dbReference type="InterPro" id="IPR008948">
    <property type="entry name" value="L-Aspartase-like"/>
</dbReference>
<dbReference type="EMBL" id="AP026561">
    <property type="protein sequence ID" value="BDP43429.1"/>
    <property type="molecule type" value="Genomic_DNA"/>
</dbReference>
<feature type="domain" description="Adenylosuccinate lyase C-terminal" evidence="2">
    <location>
        <begin position="365"/>
        <end position="438"/>
    </location>
</feature>
<dbReference type="PANTHER" id="PTHR43172:SF2">
    <property type="entry name" value="ADENYLOSUCCINATE LYASE C-TERMINAL DOMAIN-CONTAINING PROTEIN"/>
    <property type="match status" value="1"/>
</dbReference>
<dbReference type="RefSeq" id="WP_264777911.1">
    <property type="nucleotide sequence ID" value="NZ_AP026561.1"/>
</dbReference>
<dbReference type="InterPro" id="IPR000362">
    <property type="entry name" value="Fumarate_lyase_fam"/>
</dbReference>
<dbReference type="SMART" id="SM00998">
    <property type="entry name" value="ADSL_C"/>
    <property type="match status" value="1"/>
</dbReference>
<dbReference type="Pfam" id="PF00206">
    <property type="entry name" value="Lyase_1"/>
    <property type="match status" value="1"/>
</dbReference>
<evidence type="ECO:0000313" key="4">
    <source>
        <dbReference type="Proteomes" id="UP001064971"/>
    </source>
</evidence>
<dbReference type="CDD" id="cd01597">
    <property type="entry name" value="pCLME"/>
    <property type="match status" value="1"/>
</dbReference>
<dbReference type="InterPro" id="IPR012789">
    <property type="entry name" value="Protocat_PcaB-like"/>
</dbReference>
<evidence type="ECO:0000313" key="3">
    <source>
        <dbReference type="EMBL" id="BDP43429.1"/>
    </source>
</evidence>
<dbReference type="Gene3D" id="1.20.200.10">
    <property type="entry name" value="Fumarase/aspartase (Central domain)"/>
    <property type="match status" value="1"/>
</dbReference>
<dbReference type="PANTHER" id="PTHR43172">
    <property type="entry name" value="ADENYLOSUCCINATE LYASE"/>
    <property type="match status" value="1"/>
</dbReference>
<name>A0ABM8AHZ3_9DEIO</name>
<evidence type="ECO:0000259" key="2">
    <source>
        <dbReference type="SMART" id="SM00998"/>
    </source>
</evidence>
<proteinExistence type="inferred from homology"/>